<dbReference type="AlphaFoldDB" id="A0A550JG79"/>
<dbReference type="InterPro" id="IPR010982">
    <property type="entry name" value="Lambda_DNA-bd_dom_sf"/>
</dbReference>
<dbReference type="Proteomes" id="UP000317155">
    <property type="component" value="Unassembled WGS sequence"/>
</dbReference>
<evidence type="ECO:0000313" key="6">
    <source>
        <dbReference type="Proteomes" id="UP000317155"/>
    </source>
</evidence>
<dbReference type="CDD" id="cd06529">
    <property type="entry name" value="S24_LexA-like"/>
    <property type="match status" value="1"/>
</dbReference>
<feature type="domain" description="HTH cro/C1-type" evidence="4">
    <location>
        <begin position="9"/>
        <end position="63"/>
    </location>
</feature>
<dbReference type="SMART" id="SM00530">
    <property type="entry name" value="HTH_XRE"/>
    <property type="match status" value="1"/>
</dbReference>
<sequence>MEINVAERIRLFRVRTGLSQKEFAEKVGLAPAAMNRLEKGNRQPDVEFLVAVRKLFGADLNELIAGEPDGPTKHALPLFGDDQLQEMGGDVAPRGWVGFPEVEGMSFAYRMRDESMFPVIHPGDVLLVRDEPARLGDRLLCRDETGRIRVRQLARRTTTGDALLAENPAYPETPLTGEIRVLGKIEAVLRKLPV</sequence>
<dbReference type="Pfam" id="PF01381">
    <property type="entry name" value="HTH_3"/>
    <property type="match status" value="1"/>
</dbReference>
<dbReference type="GO" id="GO:0003677">
    <property type="term" value="F:DNA binding"/>
    <property type="evidence" value="ECO:0007669"/>
    <property type="project" value="UniProtKB-KW"/>
</dbReference>
<evidence type="ECO:0000259" key="4">
    <source>
        <dbReference type="PROSITE" id="PS50943"/>
    </source>
</evidence>
<organism evidence="5 6">
    <name type="scientific">Trichloromonas acetexigens</name>
    <dbReference type="NCBI Taxonomy" id="38815"/>
    <lineage>
        <taxon>Bacteria</taxon>
        <taxon>Pseudomonadati</taxon>
        <taxon>Thermodesulfobacteriota</taxon>
        <taxon>Desulfuromonadia</taxon>
        <taxon>Desulfuromonadales</taxon>
        <taxon>Trichloromonadaceae</taxon>
        <taxon>Trichloromonas</taxon>
    </lineage>
</organism>
<protein>
    <submittedName>
        <fullName evidence="5">LexA family transcriptional regulator</fullName>
    </submittedName>
</protein>
<dbReference type="Pfam" id="PF00717">
    <property type="entry name" value="Peptidase_S24"/>
    <property type="match status" value="1"/>
</dbReference>
<accession>A0A550JG79</accession>
<keyword evidence="3" id="KW-0804">Transcription</keyword>
<dbReference type="OrthoDB" id="5405601at2"/>
<dbReference type="SUPFAM" id="SSF51306">
    <property type="entry name" value="LexA/Signal peptidase"/>
    <property type="match status" value="1"/>
</dbReference>
<dbReference type="EMBL" id="VJVV01000004">
    <property type="protein sequence ID" value="TRO82214.1"/>
    <property type="molecule type" value="Genomic_DNA"/>
</dbReference>
<dbReference type="Gene3D" id="2.10.109.10">
    <property type="entry name" value="Umud Fragment, subunit A"/>
    <property type="match status" value="1"/>
</dbReference>
<dbReference type="Gene3D" id="1.10.260.40">
    <property type="entry name" value="lambda repressor-like DNA-binding domains"/>
    <property type="match status" value="1"/>
</dbReference>
<reference evidence="5 6" key="1">
    <citation type="submission" date="2019-07" db="EMBL/GenBank/DDBJ databases">
        <title>Insights of Desulfuromonas acetexigens electromicrobiology.</title>
        <authorList>
            <person name="Katuri K."/>
            <person name="Sapireddy V."/>
            <person name="Shaw D.R."/>
            <person name="Saikaly P."/>
        </authorList>
    </citation>
    <scope>NUCLEOTIDE SEQUENCE [LARGE SCALE GENOMIC DNA]</scope>
    <source>
        <strain evidence="5 6">2873</strain>
    </source>
</reference>
<dbReference type="PANTHER" id="PTHR40661:SF3">
    <property type="entry name" value="FELS-1 PROPHAGE TRANSCRIPTIONAL REGULATOR"/>
    <property type="match status" value="1"/>
</dbReference>
<keyword evidence="2" id="KW-0238">DNA-binding</keyword>
<evidence type="ECO:0000256" key="3">
    <source>
        <dbReference type="ARBA" id="ARBA00023163"/>
    </source>
</evidence>
<keyword evidence="6" id="KW-1185">Reference proteome</keyword>
<gene>
    <name evidence="5" type="ORF">FL622_06445</name>
</gene>
<comment type="caution">
    <text evidence="5">The sequence shown here is derived from an EMBL/GenBank/DDBJ whole genome shotgun (WGS) entry which is preliminary data.</text>
</comment>
<evidence type="ECO:0000313" key="5">
    <source>
        <dbReference type="EMBL" id="TRO82214.1"/>
    </source>
</evidence>
<dbReference type="InterPro" id="IPR001387">
    <property type="entry name" value="Cro/C1-type_HTH"/>
</dbReference>
<dbReference type="InterPro" id="IPR015927">
    <property type="entry name" value="Peptidase_S24_S26A/B/C"/>
</dbReference>
<dbReference type="CDD" id="cd00093">
    <property type="entry name" value="HTH_XRE"/>
    <property type="match status" value="1"/>
</dbReference>
<evidence type="ECO:0000256" key="2">
    <source>
        <dbReference type="ARBA" id="ARBA00023125"/>
    </source>
</evidence>
<dbReference type="PROSITE" id="PS50943">
    <property type="entry name" value="HTH_CROC1"/>
    <property type="match status" value="1"/>
</dbReference>
<dbReference type="InterPro" id="IPR039418">
    <property type="entry name" value="LexA-like"/>
</dbReference>
<dbReference type="SUPFAM" id="SSF47413">
    <property type="entry name" value="lambda repressor-like DNA-binding domains"/>
    <property type="match status" value="1"/>
</dbReference>
<name>A0A550JG79_9BACT</name>
<keyword evidence="1" id="KW-0805">Transcription regulation</keyword>
<evidence type="ECO:0000256" key="1">
    <source>
        <dbReference type="ARBA" id="ARBA00023015"/>
    </source>
</evidence>
<proteinExistence type="predicted"/>
<dbReference type="RefSeq" id="WP_092057210.1">
    <property type="nucleotide sequence ID" value="NZ_FOJJ01000034.1"/>
</dbReference>
<dbReference type="PANTHER" id="PTHR40661">
    <property type="match status" value="1"/>
</dbReference>
<dbReference type="InterPro" id="IPR036286">
    <property type="entry name" value="LexA/Signal_pep-like_sf"/>
</dbReference>